<keyword evidence="1" id="KW-0472">Membrane</keyword>
<keyword evidence="1" id="KW-0812">Transmembrane</keyword>
<feature type="non-terminal residue" evidence="2">
    <location>
        <position position="1"/>
    </location>
</feature>
<name>A0A8J4X5E7_CLAMG</name>
<keyword evidence="3" id="KW-1185">Reference proteome</keyword>
<sequence length="49" mass="5734">QSSELNVLTQGALFGVVWHLLLQLILFRLLRFGEKYIMEGRKDEFVLVL</sequence>
<reference evidence="2" key="1">
    <citation type="submission" date="2020-07" db="EMBL/GenBank/DDBJ databases">
        <title>Clarias magur genome sequencing, assembly and annotation.</title>
        <authorList>
            <person name="Kushwaha B."/>
            <person name="Kumar R."/>
            <person name="Das P."/>
            <person name="Joshi C.G."/>
            <person name="Kumar D."/>
            <person name="Nagpure N.S."/>
            <person name="Pandey M."/>
            <person name="Agarwal S."/>
            <person name="Srivastava S."/>
            <person name="Singh M."/>
            <person name="Sahoo L."/>
            <person name="Jayasankar P."/>
            <person name="Meher P.K."/>
            <person name="Koringa P.G."/>
            <person name="Iquebal M.A."/>
            <person name="Das S.P."/>
            <person name="Bit A."/>
            <person name="Patnaik S."/>
            <person name="Patel N."/>
            <person name="Shah T.M."/>
            <person name="Hinsu A."/>
            <person name="Jena J.K."/>
        </authorList>
    </citation>
    <scope>NUCLEOTIDE SEQUENCE</scope>
    <source>
        <strain evidence="2">CIFAMagur01</strain>
        <tissue evidence="2">Testis</tissue>
    </source>
</reference>
<feature type="non-terminal residue" evidence="2">
    <location>
        <position position="49"/>
    </location>
</feature>
<organism evidence="2 3">
    <name type="scientific">Clarias magur</name>
    <name type="common">Asian catfish</name>
    <name type="synonym">Macropteronotus magur</name>
    <dbReference type="NCBI Taxonomy" id="1594786"/>
    <lineage>
        <taxon>Eukaryota</taxon>
        <taxon>Metazoa</taxon>
        <taxon>Chordata</taxon>
        <taxon>Craniata</taxon>
        <taxon>Vertebrata</taxon>
        <taxon>Euteleostomi</taxon>
        <taxon>Actinopterygii</taxon>
        <taxon>Neopterygii</taxon>
        <taxon>Teleostei</taxon>
        <taxon>Ostariophysi</taxon>
        <taxon>Siluriformes</taxon>
        <taxon>Clariidae</taxon>
        <taxon>Clarias</taxon>
    </lineage>
</organism>
<keyword evidence="1" id="KW-1133">Transmembrane helix</keyword>
<proteinExistence type="predicted"/>
<evidence type="ECO:0000256" key="1">
    <source>
        <dbReference type="SAM" id="Phobius"/>
    </source>
</evidence>
<dbReference type="Proteomes" id="UP000727407">
    <property type="component" value="Unassembled WGS sequence"/>
</dbReference>
<evidence type="ECO:0000313" key="3">
    <source>
        <dbReference type="Proteomes" id="UP000727407"/>
    </source>
</evidence>
<feature type="transmembrane region" description="Helical" evidence="1">
    <location>
        <begin position="12"/>
        <end position="30"/>
    </location>
</feature>
<accession>A0A8J4X5E7</accession>
<dbReference type="EMBL" id="QNUK01000085">
    <property type="protein sequence ID" value="KAF5902731.1"/>
    <property type="molecule type" value="Genomic_DNA"/>
</dbReference>
<comment type="caution">
    <text evidence="2">The sequence shown here is derived from an EMBL/GenBank/DDBJ whole genome shotgun (WGS) entry which is preliminary data.</text>
</comment>
<protein>
    <submittedName>
        <fullName evidence="2">Uncharacterized protein</fullName>
    </submittedName>
</protein>
<dbReference type="AlphaFoldDB" id="A0A8J4X5E7"/>
<gene>
    <name evidence="2" type="ORF">DAT39_007543</name>
</gene>
<evidence type="ECO:0000313" key="2">
    <source>
        <dbReference type="EMBL" id="KAF5902731.1"/>
    </source>
</evidence>